<keyword evidence="2" id="KW-0560">Oxidoreductase</keyword>
<organism evidence="2 3">
    <name type="scientific">Novosphingobium pentaromativorans</name>
    <dbReference type="NCBI Taxonomy" id="205844"/>
    <lineage>
        <taxon>Bacteria</taxon>
        <taxon>Pseudomonadati</taxon>
        <taxon>Pseudomonadota</taxon>
        <taxon>Alphaproteobacteria</taxon>
        <taxon>Sphingomonadales</taxon>
        <taxon>Sphingomonadaceae</taxon>
        <taxon>Novosphingobium</taxon>
    </lineage>
</organism>
<dbReference type="AlphaFoldDB" id="A0A2W5NAJ5"/>
<dbReference type="Proteomes" id="UP000249082">
    <property type="component" value="Unassembled WGS sequence"/>
</dbReference>
<accession>A0A2W5NAJ5</accession>
<sequence>MDLFCEVARYAAELKENGYCVIADALSRQTIEALDGELAERFEATPFCEGGFYGATTKRFGRLLIRSTRAEALVRHTLIVAIIEQILLPWCECIQLNTTQAIAVHGGAPAQLPHRDQDMWAAPKGSAEYLVNVMWPLTPFTNDNGATLIWPKSHGAAATEPDPPEPPIAIEIPPGAALLFLGSTLHCAGNNRTESVRRGIVVGYALGWLKPYENQWLAYPPGIARQFDRDLAALVGYRQHRPNLGNFEGQCPSVLLGERFDPDRPLAAIDALRPDQAALVGQPAESELCQIGPQT</sequence>
<protein>
    <submittedName>
        <fullName evidence="2">Phytanoyl-CoA dioxygenase</fullName>
    </submittedName>
</protein>
<dbReference type="InterPro" id="IPR008775">
    <property type="entry name" value="Phytyl_CoA_dOase-like"/>
</dbReference>
<dbReference type="PANTHER" id="PTHR20883">
    <property type="entry name" value="PHYTANOYL-COA DIOXYGENASE DOMAIN CONTAINING 1"/>
    <property type="match status" value="1"/>
</dbReference>
<evidence type="ECO:0000256" key="1">
    <source>
        <dbReference type="ARBA" id="ARBA00001954"/>
    </source>
</evidence>
<dbReference type="Gene3D" id="2.60.120.620">
    <property type="entry name" value="q2cbj1_9rhob like domain"/>
    <property type="match status" value="1"/>
</dbReference>
<keyword evidence="2" id="KW-0223">Dioxygenase</keyword>
<proteinExistence type="predicted"/>
<dbReference type="PANTHER" id="PTHR20883:SF48">
    <property type="entry name" value="ECTOINE DIOXYGENASE"/>
    <property type="match status" value="1"/>
</dbReference>
<dbReference type="GO" id="GO:0016706">
    <property type="term" value="F:2-oxoglutarate-dependent dioxygenase activity"/>
    <property type="evidence" value="ECO:0007669"/>
    <property type="project" value="UniProtKB-ARBA"/>
</dbReference>
<dbReference type="EMBL" id="QFPX01000038">
    <property type="protein sequence ID" value="PZQ50526.1"/>
    <property type="molecule type" value="Genomic_DNA"/>
</dbReference>
<name>A0A2W5NAJ5_9SPHN</name>
<dbReference type="GO" id="GO:0005506">
    <property type="term" value="F:iron ion binding"/>
    <property type="evidence" value="ECO:0007669"/>
    <property type="project" value="UniProtKB-ARBA"/>
</dbReference>
<dbReference type="SUPFAM" id="SSF51197">
    <property type="entry name" value="Clavaminate synthase-like"/>
    <property type="match status" value="1"/>
</dbReference>
<dbReference type="Pfam" id="PF05721">
    <property type="entry name" value="PhyH"/>
    <property type="match status" value="1"/>
</dbReference>
<evidence type="ECO:0000313" key="2">
    <source>
        <dbReference type="EMBL" id="PZQ50526.1"/>
    </source>
</evidence>
<reference evidence="2 3" key="1">
    <citation type="submission" date="2017-08" db="EMBL/GenBank/DDBJ databases">
        <title>Infants hospitalized years apart are colonized by the same room-sourced microbial strains.</title>
        <authorList>
            <person name="Brooks B."/>
            <person name="Olm M.R."/>
            <person name="Firek B.A."/>
            <person name="Baker R."/>
            <person name="Thomas B.C."/>
            <person name="Morowitz M.J."/>
            <person name="Banfield J.F."/>
        </authorList>
    </citation>
    <scope>NUCLEOTIDE SEQUENCE [LARGE SCALE GENOMIC DNA]</scope>
    <source>
        <strain evidence="2">S2_005_002_R2_33</strain>
    </source>
</reference>
<gene>
    <name evidence="2" type="ORF">DI555_22855</name>
</gene>
<comment type="cofactor">
    <cofactor evidence="1">
        <name>Fe(2+)</name>
        <dbReference type="ChEBI" id="CHEBI:29033"/>
    </cofactor>
</comment>
<evidence type="ECO:0000313" key="3">
    <source>
        <dbReference type="Proteomes" id="UP000249082"/>
    </source>
</evidence>
<comment type="caution">
    <text evidence="2">The sequence shown here is derived from an EMBL/GenBank/DDBJ whole genome shotgun (WGS) entry which is preliminary data.</text>
</comment>